<evidence type="ECO:0000313" key="1">
    <source>
        <dbReference type="EMBL" id="HFN00477.1"/>
    </source>
</evidence>
<dbReference type="EMBL" id="DSRU01000324">
    <property type="protein sequence ID" value="HFN00477.1"/>
    <property type="molecule type" value="Genomic_DNA"/>
</dbReference>
<name>A0A7C3PKY7_9CYAN</name>
<protein>
    <submittedName>
        <fullName evidence="1">Uncharacterized protein</fullName>
    </submittedName>
</protein>
<gene>
    <name evidence="1" type="ORF">ENR64_22555</name>
</gene>
<dbReference type="AlphaFoldDB" id="A0A7C3PKY7"/>
<sequence length="114" mass="13119">MKGGYIVQSLTHHVAVRDQPSYPAYVANRLSAVKWRNWRAHFIWQESMYDPPLKLPLLKLINLLTDLQEERDVLAKHSWVLEPMVKIIGALEASFQKYPPIKVGTPAPYTPPQD</sequence>
<comment type="caution">
    <text evidence="1">The sequence shown here is derived from an EMBL/GenBank/DDBJ whole genome shotgun (WGS) entry which is preliminary data.</text>
</comment>
<organism evidence="1">
    <name type="scientific">Oscillatoriales cyanobacterium SpSt-418</name>
    <dbReference type="NCBI Taxonomy" id="2282169"/>
    <lineage>
        <taxon>Bacteria</taxon>
        <taxon>Bacillati</taxon>
        <taxon>Cyanobacteriota</taxon>
        <taxon>Cyanophyceae</taxon>
        <taxon>Oscillatoriophycideae</taxon>
        <taxon>Oscillatoriales</taxon>
    </lineage>
</organism>
<accession>A0A7C3PKY7</accession>
<proteinExistence type="predicted"/>
<reference evidence="1" key="1">
    <citation type="journal article" date="2020" name="mSystems">
        <title>Genome- and Community-Level Interaction Insights into Carbon Utilization and Element Cycling Functions of Hydrothermarchaeota in Hydrothermal Sediment.</title>
        <authorList>
            <person name="Zhou Z."/>
            <person name="Liu Y."/>
            <person name="Xu W."/>
            <person name="Pan J."/>
            <person name="Luo Z.H."/>
            <person name="Li M."/>
        </authorList>
    </citation>
    <scope>NUCLEOTIDE SEQUENCE [LARGE SCALE GENOMIC DNA]</scope>
    <source>
        <strain evidence="1">SpSt-418</strain>
    </source>
</reference>